<keyword evidence="1" id="KW-1133">Transmembrane helix</keyword>
<feature type="transmembrane region" description="Helical" evidence="1">
    <location>
        <begin position="128"/>
        <end position="146"/>
    </location>
</feature>
<dbReference type="InterPro" id="IPR011701">
    <property type="entry name" value="MFS"/>
</dbReference>
<feature type="transmembrane region" description="Helical" evidence="1">
    <location>
        <begin position="104"/>
        <end position="122"/>
    </location>
</feature>
<evidence type="ECO:0000259" key="2">
    <source>
        <dbReference type="PROSITE" id="PS50850"/>
    </source>
</evidence>
<keyword evidence="1" id="KW-0472">Membrane</keyword>
<feature type="transmembrane region" description="Helical" evidence="1">
    <location>
        <begin position="167"/>
        <end position="190"/>
    </location>
</feature>
<gene>
    <name evidence="3" type="ORF">DDW13_02150</name>
</gene>
<reference evidence="3 4" key="1">
    <citation type="journal article" date="2015" name="Appl. Environ. Microbiol.">
        <title>Nanoarchaeota, Their Sulfolobales Host, and Nanoarchaeota Virus Distribution across Yellowstone National Park Hot Springs.</title>
        <authorList>
            <person name="Munson-McGee J.H."/>
            <person name="Field E.K."/>
            <person name="Bateson M."/>
            <person name="Rooney C."/>
            <person name="Stepanauskas R."/>
            <person name="Young M.J."/>
        </authorList>
    </citation>
    <scope>NUCLEOTIDE SEQUENCE [LARGE SCALE GENOMIC DNA]</scope>
    <source>
        <strain evidence="3">SCGC AC-742_N10</strain>
    </source>
</reference>
<comment type="caution">
    <text evidence="3">The sequence shown here is derived from an EMBL/GenBank/DDBJ whole genome shotgun (WGS) entry which is preliminary data.</text>
</comment>
<evidence type="ECO:0000256" key="1">
    <source>
        <dbReference type="SAM" id="Phobius"/>
    </source>
</evidence>
<dbReference type="Proteomes" id="UP000245638">
    <property type="component" value="Unassembled WGS sequence"/>
</dbReference>
<evidence type="ECO:0000313" key="4">
    <source>
        <dbReference type="Proteomes" id="UP000245638"/>
    </source>
</evidence>
<dbReference type="Gene3D" id="1.20.1250.20">
    <property type="entry name" value="MFS general substrate transporter like domains"/>
    <property type="match status" value="2"/>
</dbReference>
<dbReference type="Pfam" id="PF07690">
    <property type="entry name" value="MFS_1"/>
    <property type="match status" value="2"/>
</dbReference>
<proteinExistence type="predicted"/>
<dbReference type="SUPFAM" id="SSF103473">
    <property type="entry name" value="MFS general substrate transporter"/>
    <property type="match status" value="1"/>
</dbReference>
<dbReference type="PROSITE" id="PS50850">
    <property type="entry name" value="MFS"/>
    <property type="match status" value="1"/>
</dbReference>
<keyword evidence="1" id="KW-0812">Transmembrane</keyword>
<feature type="transmembrane region" description="Helical" evidence="1">
    <location>
        <begin position="236"/>
        <end position="259"/>
    </location>
</feature>
<sequence length="343" mass="37777">MGSNSIIISLYLLSLGLSALEIGELLSLGVLVGSFVSLILSFLGDLYGRKKFAIISRLISTVSFFFLFLGIPIAYIFSLTWGAGGLLFSLLAEKSSNLDKALGVRQSLTILFSVVGSLLPIFLEYRGILFLDVLINLVALSLLLPITEKFKGSKKLKIGSIKVVSKFSTEAIIGLGAGLVIPLMSLWFYLKFGVTGPEMSPVFALSELTLAFSSYGSVLLAERLGRVKTIVYTHSLAIVLLFLLPLSPDFLIASLIFVVRNVLMNMTSPVFESFLLRLIPEEERGRANGIVNFMESIPRAIGPSIGGYFFNEGNLFLPFFITGFLYSFATILFFIWFKREEHL</sequence>
<feature type="transmembrane region" description="Helical" evidence="1">
    <location>
        <begin position="315"/>
        <end position="337"/>
    </location>
</feature>
<feature type="transmembrane region" description="Helical" evidence="1">
    <location>
        <begin position="29"/>
        <end position="47"/>
    </location>
</feature>
<dbReference type="GO" id="GO:0022857">
    <property type="term" value="F:transmembrane transporter activity"/>
    <property type="evidence" value="ECO:0007669"/>
    <property type="project" value="InterPro"/>
</dbReference>
<dbReference type="AlphaFoldDB" id="A0A2T9X9R3"/>
<organism evidence="3 4">
    <name type="scientific">Acidianus hospitalis</name>
    <dbReference type="NCBI Taxonomy" id="563177"/>
    <lineage>
        <taxon>Archaea</taxon>
        <taxon>Thermoproteota</taxon>
        <taxon>Thermoprotei</taxon>
        <taxon>Sulfolobales</taxon>
        <taxon>Sulfolobaceae</taxon>
        <taxon>Acidianus</taxon>
    </lineage>
</organism>
<evidence type="ECO:0000313" key="3">
    <source>
        <dbReference type="EMBL" id="PVU76791.1"/>
    </source>
</evidence>
<protein>
    <submittedName>
        <fullName evidence="3">MFS transporter</fullName>
    </submittedName>
</protein>
<dbReference type="InterPro" id="IPR036259">
    <property type="entry name" value="MFS_trans_sf"/>
</dbReference>
<dbReference type="PANTHER" id="PTHR23520:SF5">
    <property type="entry name" value="TRANSPORTER, PUTATIVE (AFU_ORTHOLOGUE AFUA_3G04000)-RELATED"/>
    <property type="match status" value="1"/>
</dbReference>
<name>A0A2T9X9R3_9CREN</name>
<accession>A0A2T9X9R3</accession>
<dbReference type="EMBL" id="QEFD01000066">
    <property type="protein sequence ID" value="PVU76791.1"/>
    <property type="molecule type" value="Genomic_DNA"/>
</dbReference>
<feature type="domain" description="Major facilitator superfamily (MFS) profile" evidence="2">
    <location>
        <begin position="162"/>
        <end position="343"/>
    </location>
</feature>
<dbReference type="PANTHER" id="PTHR23520">
    <property type="entry name" value="TRANSPORTER, PUTATIVE (AFU_ORTHOLOGUE AFUA_3G04000)-RELATED"/>
    <property type="match status" value="1"/>
</dbReference>
<feature type="transmembrane region" description="Helical" evidence="1">
    <location>
        <begin position="75"/>
        <end position="92"/>
    </location>
</feature>
<dbReference type="InterPro" id="IPR020846">
    <property type="entry name" value="MFS_dom"/>
</dbReference>